<dbReference type="Proteomes" id="UP000618445">
    <property type="component" value="Unassembled WGS sequence"/>
</dbReference>
<organism evidence="1 2">
    <name type="scientific">Phormidium tenue FACHB-1050</name>
    <dbReference type="NCBI Taxonomy" id="2692857"/>
    <lineage>
        <taxon>Bacteria</taxon>
        <taxon>Bacillati</taxon>
        <taxon>Cyanobacteriota</taxon>
        <taxon>Cyanophyceae</taxon>
        <taxon>Oscillatoriophycideae</taxon>
        <taxon>Oscillatoriales</taxon>
        <taxon>Oscillatoriaceae</taxon>
        <taxon>Phormidium</taxon>
    </lineage>
</organism>
<evidence type="ECO:0000313" key="2">
    <source>
        <dbReference type="Proteomes" id="UP000618445"/>
    </source>
</evidence>
<gene>
    <name evidence="1" type="ORF">H6G05_21785</name>
</gene>
<sequence length="131" mass="14290">MANLRINEILEQKGLSLDKLLEALTAIQSQGSQPIPLTEELTPHVRAIAKALGTSIIELTVPESEVESYKSRVADIAKQKLDEQEGLTSEQLSDISLLTGWQTQPLTLGVKLSNDRDRDDSSSIICALFGC</sequence>
<dbReference type="EMBL" id="JACJQY010000052">
    <property type="protein sequence ID" value="MBD2319457.1"/>
    <property type="molecule type" value="Genomic_DNA"/>
</dbReference>
<comment type="caution">
    <text evidence="1">The sequence shown here is derived from an EMBL/GenBank/DDBJ whole genome shotgun (WGS) entry which is preliminary data.</text>
</comment>
<evidence type="ECO:0000313" key="1">
    <source>
        <dbReference type="EMBL" id="MBD2319457.1"/>
    </source>
</evidence>
<name>A0ABR8CIE7_9CYAN</name>
<protein>
    <submittedName>
        <fullName evidence="1">Uncharacterized protein</fullName>
    </submittedName>
</protein>
<reference evidence="1 2" key="1">
    <citation type="journal article" date="2020" name="ISME J.">
        <title>Comparative genomics reveals insights into cyanobacterial evolution and habitat adaptation.</title>
        <authorList>
            <person name="Chen M.Y."/>
            <person name="Teng W.K."/>
            <person name="Zhao L."/>
            <person name="Hu C.X."/>
            <person name="Zhou Y.K."/>
            <person name="Han B.P."/>
            <person name="Song L.R."/>
            <person name="Shu W.S."/>
        </authorList>
    </citation>
    <scope>NUCLEOTIDE SEQUENCE [LARGE SCALE GENOMIC DNA]</scope>
    <source>
        <strain evidence="1 2">FACHB-1050</strain>
    </source>
</reference>
<accession>A0ABR8CIE7</accession>
<proteinExistence type="predicted"/>
<keyword evidence="2" id="KW-1185">Reference proteome</keyword>
<dbReference type="RefSeq" id="WP_190581484.1">
    <property type="nucleotide sequence ID" value="NZ_CAWPQU010000048.1"/>
</dbReference>